<feature type="domain" description="FAD-binding PCMH-type" evidence="17">
    <location>
        <begin position="36"/>
        <end position="205"/>
    </location>
</feature>
<dbReference type="PATRIC" id="fig|229921.5.peg.1468"/>
<dbReference type="Proteomes" id="UP000050501">
    <property type="component" value="Unassembled WGS sequence"/>
</dbReference>
<protein>
    <recommendedName>
        <fullName evidence="16">UDP-N-acetylenolpyruvoylglucosamine reductase</fullName>
        <ecNumber evidence="16">1.3.1.98</ecNumber>
    </recommendedName>
    <alternativeName>
        <fullName evidence="16">UDP-N-acetylmuramate dehydrogenase</fullName>
    </alternativeName>
</protein>
<dbReference type="PANTHER" id="PTHR21071:SF4">
    <property type="entry name" value="UDP-N-ACETYLENOLPYRUVOYLGLUCOSAMINE REDUCTASE"/>
    <property type="match status" value="1"/>
</dbReference>
<sequence>MSPKSRSTLPIHALRSAFGTRLQENVRLSNYTTGRMGGAVDGMVIAQTWQELEAVVRQLWDLDVPFVILGSGSNVLVADSGLRGVVVLNRGHNVKIQAHDAQPSVWAESGANLGRIARQAALRGLSGLEWAANIPGSLGGAVYGNAGAHGGDMAGNLMLAEILHRTEGRQVWNAEQMGYSYRSSALKRTPSPVVILTATLRLSYSTPQAVQETMEQYNERRKATQPPGASMGSMFKNPPGDYAGRLIEAAGLKGARVGGAQISPVHANFFVNDEGAKAADVMALIRTAQKAVLERFGISLELEIELLGNFEEAAA</sequence>
<dbReference type="InterPro" id="IPR003170">
    <property type="entry name" value="MurB"/>
</dbReference>
<comment type="similarity">
    <text evidence="16">Belongs to the MurB family.</text>
</comment>
<dbReference type="PANTHER" id="PTHR21071">
    <property type="entry name" value="UDP-N-ACETYLENOLPYRUVOYLGLUCOSAMINE REDUCTASE"/>
    <property type="match status" value="1"/>
</dbReference>
<name>A0A0P6YEY4_9CHLR</name>
<organism evidence="18 19">
    <name type="scientific">Levilinea saccharolytica</name>
    <dbReference type="NCBI Taxonomy" id="229921"/>
    <lineage>
        <taxon>Bacteria</taxon>
        <taxon>Bacillati</taxon>
        <taxon>Chloroflexota</taxon>
        <taxon>Anaerolineae</taxon>
        <taxon>Anaerolineales</taxon>
        <taxon>Anaerolineaceae</taxon>
        <taxon>Levilinea</taxon>
    </lineage>
</organism>
<dbReference type="Gene3D" id="3.90.78.10">
    <property type="entry name" value="UDP-N-acetylenolpyruvoylglucosamine reductase, C-terminal domain"/>
    <property type="match status" value="1"/>
</dbReference>
<dbReference type="GO" id="GO:0005829">
    <property type="term" value="C:cytosol"/>
    <property type="evidence" value="ECO:0007669"/>
    <property type="project" value="TreeGrafter"/>
</dbReference>
<dbReference type="SUPFAM" id="SSF56176">
    <property type="entry name" value="FAD-binding/transporter-associated domain-like"/>
    <property type="match status" value="1"/>
</dbReference>
<dbReference type="Pfam" id="PF01565">
    <property type="entry name" value="FAD_binding_4"/>
    <property type="match status" value="1"/>
</dbReference>
<dbReference type="UniPathway" id="UPA00219"/>
<dbReference type="Pfam" id="PF02873">
    <property type="entry name" value="MurB_C"/>
    <property type="match status" value="1"/>
</dbReference>
<evidence type="ECO:0000256" key="5">
    <source>
        <dbReference type="ARBA" id="ARBA00022490"/>
    </source>
</evidence>
<dbReference type="AlphaFoldDB" id="A0A0P6YEY4"/>
<evidence type="ECO:0000256" key="9">
    <source>
        <dbReference type="ARBA" id="ARBA00022857"/>
    </source>
</evidence>
<dbReference type="RefSeq" id="WP_062417688.1">
    <property type="nucleotide sequence ID" value="NZ_DF967974.1"/>
</dbReference>
<evidence type="ECO:0000256" key="3">
    <source>
        <dbReference type="ARBA" id="ARBA00004496"/>
    </source>
</evidence>
<evidence type="ECO:0000256" key="10">
    <source>
        <dbReference type="ARBA" id="ARBA00022960"/>
    </source>
</evidence>
<dbReference type="GO" id="GO:0071949">
    <property type="term" value="F:FAD binding"/>
    <property type="evidence" value="ECO:0007669"/>
    <property type="project" value="InterPro"/>
</dbReference>
<dbReference type="InterPro" id="IPR036318">
    <property type="entry name" value="FAD-bd_PCMH-like_sf"/>
</dbReference>
<dbReference type="HAMAP" id="MF_00037">
    <property type="entry name" value="MurB"/>
    <property type="match status" value="1"/>
</dbReference>
<comment type="cofactor">
    <cofactor evidence="1 16">
        <name>FAD</name>
        <dbReference type="ChEBI" id="CHEBI:57692"/>
    </cofactor>
</comment>
<comment type="function">
    <text evidence="2 16">Cell wall formation.</text>
</comment>
<dbReference type="Gene3D" id="3.30.465.10">
    <property type="match status" value="1"/>
</dbReference>
<dbReference type="InterPro" id="IPR016166">
    <property type="entry name" value="FAD-bd_PCMH"/>
</dbReference>
<evidence type="ECO:0000259" key="17">
    <source>
        <dbReference type="PROSITE" id="PS51387"/>
    </source>
</evidence>
<comment type="pathway">
    <text evidence="4 16">Cell wall biogenesis; peptidoglycan biosynthesis.</text>
</comment>
<gene>
    <name evidence="16" type="primary">murB</name>
    <name evidence="18" type="ORF">ADN01_11230</name>
</gene>
<evidence type="ECO:0000256" key="13">
    <source>
        <dbReference type="ARBA" id="ARBA00023306"/>
    </source>
</evidence>
<keyword evidence="12 16" id="KW-0560">Oxidoreductase</keyword>
<feature type="active site" evidence="16">
    <location>
        <position position="182"/>
    </location>
</feature>
<dbReference type="Gene3D" id="3.30.43.10">
    <property type="entry name" value="Uridine Diphospho-n-acetylenolpyruvylglucosamine Reductase, domain 2"/>
    <property type="match status" value="1"/>
</dbReference>
<dbReference type="GO" id="GO:0008762">
    <property type="term" value="F:UDP-N-acetylmuramate dehydrogenase activity"/>
    <property type="evidence" value="ECO:0007669"/>
    <property type="project" value="UniProtKB-UniRule"/>
</dbReference>
<dbReference type="NCBIfam" id="NF010480">
    <property type="entry name" value="PRK13905.1"/>
    <property type="match status" value="1"/>
</dbReference>
<dbReference type="InterPro" id="IPR016169">
    <property type="entry name" value="FAD-bd_PCMH_sub2"/>
</dbReference>
<keyword evidence="8 16" id="KW-0274">FAD</keyword>
<evidence type="ECO:0000256" key="14">
    <source>
        <dbReference type="ARBA" id="ARBA00023316"/>
    </source>
</evidence>
<feature type="active site" evidence="16">
    <location>
        <position position="303"/>
    </location>
</feature>
<evidence type="ECO:0000256" key="11">
    <source>
        <dbReference type="ARBA" id="ARBA00022984"/>
    </source>
</evidence>
<keyword evidence="9 16" id="KW-0521">NADP</keyword>
<dbReference type="InterPro" id="IPR016167">
    <property type="entry name" value="FAD-bd_PCMH_sub1"/>
</dbReference>
<dbReference type="GO" id="GO:0051301">
    <property type="term" value="P:cell division"/>
    <property type="evidence" value="ECO:0007669"/>
    <property type="project" value="UniProtKB-KW"/>
</dbReference>
<keyword evidence="6 16" id="KW-0132">Cell division</keyword>
<keyword evidence="14 16" id="KW-0961">Cell wall biogenesis/degradation</keyword>
<comment type="catalytic activity">
    <reaction evidence="15 16">
        <text>UDP-N-acetyl-alpha-D-muramate + NADP(+) = UDP-N-acetyl-3-O-(1-carboxyvinyl)-alpha-D-glucosamine + NADPH + H(+)</text>
        <dbReference type="Rhea" id="RHEA:12248"/>
        <dbReference type="ChEBI" id="CHEBI:15378"/>
        <dbReference type="ChEBI" id="CHEBI:57783"/>
        <dbReference type="ChEBI" id="CHEBI:58349"/>
        <dbReference type="ChEBI" id="CHEBI:68483"/>
        <dbReference type="ChEBI" id="CHEBI:70757"/>
        <dbReference type="EC" id="1.3.1.98"/>
    </reaction>
</comment>
<comment type="subcellular location">
    <subcellularLocation>
        <location evidence="3 16">Cytoplasm</location>
    </subcellularLocation>
</comment>
<evidence type="ECO:0000256" key="1">
    <source>
        <dbReference type="ARBA" id="ARBA00001974"/>
    </source>
</evidence>
<evidence type="ECO:0000256" key="2">
    <source>
        <dbReference type="ARBA" id="ARBA00003921"/>
    </source>
</evidence>
<dbReference type="GO" id="GO:0071555">
    <property type="term" value="P:cell wall organization"/>
    <property type="evidence" value="ECO:0007669"/>
    <property type="project" value="UniProtKB-KW"/>
</dbReference>
<keyword evidence="19" id="KW-1185">Reference proteome</keyword>
<keyword evidence="5 16" id="KW-0963">Cytoplasm</keyword>
<dbReference type="EC" id="1.3.1.98" evidence="16"/>
<evidence type="ECO:0000256" key="12">
    <source>
        <dbReference type="ARBA" id="ARBA00023002"/>
    </source>
</evidence>
<evidence type="ECO:0000256" key="16">
    <source>
        <dbReference type="HAMAP-Rule" id="MF_00037"/>
    </source>
</evidence>
<dbReference type="GO" id="GO:0008360">
    <property type="term" value="P:regulation of cell shape"/>
    <property type="evidence" value="ECO:0007669"/>
    <property type="project" value="UniProtKB-KW"/>
</dbReference>
<evidence type="ECO:0000256" key="8">
    <source>
        <dbReference type="ARBA" id="ARBA00022827"/>
    </source>
</evidence>
<keyword evidence="7 16" id="KW-0285">Flavoprotein</keyword>
<accession>A0A0P6YEY4</accession>
<proteinExistence type="inferred from homology"/>
<dbReference type="GO" id="GO:0009252">
    <property type="term" value="P:peptidoglycan biosynthetic process"/>
    <property type="evidence" value="ECO:0007669"/>
    <property type="project" value="UniProtKB-UniRule"/>
</dbReference>
<evidence type="ECO:0000256" key="15">
    <source>
        <dbReference type="ARBA" id="ARBA00048914"/>
    </source>
</evidence>
<dbReference type="InterPro" id="IPR036635">
    <property type="entry name" value="MurB_C_sf"/>
</dbReference>
<dbReference type="SUPFAM" id="SSF56194">
    <property type="entry name" value="Uridine diphospho-N-Acetylenolpyruvylglucosamine reductase, MurB, C-terminal domain"/>
    <property type="match status" value="1"/>
</dbReference>
<dbReference type="InterPro" id="IPR011601">
    <property type="entry name" value="MurB_C"/>
</dbReference>
<reference evidence="18 19" key="1">
    <citation type="submission" date="2015-07" db="EMBL/GenBank/DDBJ databases">
        <title>Genome sequence of Levilinea saccharolytica DSM 16555.</title>
        <authorList>
            <person name="Hemp J."/>
            <person name="Ward L.M."/>
            <person name="Pace L.A."/>
            <person name="Fischer W.W."/>
        </authorList>
    </citation>
    <scope>NUCLEOTIDE SEQUENCE [LARGE SCALE GENOMIC DNA]</scope>
    <source>
        <strain evidence="18 19">KIBI-1</strain>
    </source>
</reference>
<keyword evidence="10 16" id="KW-0133">Cell shape</keyword>
<feature type="active site" description="Proton donor" evidence="16">
    <location>
        <position position="233"/>
    </location>
</feature>
<dbReference type="InterPro" id="IPR006094">
    <property type="entry name" value="Oxid_FAD_bind_N"/>
</dbReference>
<dbReference type="STRING" id="229921.ADN01_11230"/>
<evidence type="ECO:0000256" key="4">
    <source>
        <dbReference type="ARBA" id="ARBA00004752"/>
    </source>
</evidence>
<dbReference type="OrthoDB" id="9804753at2"/>
<dbReference type="EMBL" id="LGCM01000039">
    <property type="protein sequence ID" value="KPL80697.1"/>
    <property type="molecule type" value="Genomic_DNA"/>
</dbReference>
<keyword evidence="13 16" id="KW-0131">Cell cycle</keyword>
<dbReference type="NCBIfam" id="TIGR00179">
    <property type="entry name" value="murB"/>
    <property type="match status" value="1"/>
</dbReference>
<evidence type="ECO:0000256" key="7">
    <source>
        <dbReference type="ARBA" id="ARBA00022630"/>
    </source>
</evidence>
<dbReference type="PROSITE" id="PS51387">
    <property type="entry name" value="FAD_PCMH"/>
    <property type="match status" value="1"/>
</dbReference>
<comment type="caution">
    <text evidence="18">The sequence shown here is derived from an EMBL/GenBank/DDBJ whole genome shotgun (WGS) entry which is preliminary data.</text>
</comment>
<evidence type="ECO:0000313" key="18">
    <source>
        <dbReference type="EMBL" id="KPL80697.1"/>
    </source>
</evidence>
<evidence type="ECO:0000313" key="19">
    <source>
        <dbReference type="Proteomes" id="UP000050501"/>
    </source>
</evidence>
<keyword evidence="11 16" id="KW-0573">Peptidoglycan synthesis</keyword>
<evidence type="ECO:0000256" key="6">
    <source>
        <dbReference type="ARBA" id="ARBA00022618"/>
    </source>
</evidence>